<proteinExistence type="predicted"/>
<feature type="region of interest" description="Disordered" evidence="1">
    <location>
        <begin position="79"/>
        <end position="106"/>
    </location>
</feature>
<dbReference type="InParanoid" id="G9EKJ3"/>
<evidence type="ECO:0000256" key="1">
    <source>
        <dbReference type="SAM" id="MobiDB-lite"/>
    </source>
</evidence>
<evidence type="ECO:0000313" key="3">
    <source>
        <dbReference type="Proteomes" id="UP000002770"/>
    </source>
</evidence>
<evidence type="ECO:0000313" key="2">
    <source>
        <dbReference type="EMBL" id="EHL32344.1"/>
    </source>
</evidence>
<dbReference type="AlphaFoldDB" id="G9EKJ3"/>
<dbReference type="EMBL" id="JH413801">
    <property type="protein sequence ID" value="EHL32344.1"/>
    <property type="molecule type" value="Genomic_DNA"/>
</dbReference>
<name>G9EKJ3_9GAMM</name>
<organism evidence="2 3">
    <name type="scientific">Legionella drancourtii LLAP12</name>
    <dbReference type="NCBI Taxonomy" id="658187"/>
    <lineage>
        <taxon>Bacteria</taxon>
        <taxon>Pseudomonadati</taxon>
        <taxon>Pseudomonadota</taxon>
        <taxon>Gammaproteobacteria</taxon>
        <taxon>Legionellales</taxon>
        <taxon>Legionellaceae</taxon>
        <taxon>Legionella</taxon>
    </lineage>
</organism>
<keyword evidence="3" id="KW-1185">Reference proteome</keyword>
<dbReference type="RefSeq" id="WP_006869690.1">
    <property type="nucleotide sequence ID" value="NZ_JH413801.1"/>
</dbReference>
<dbReference type="Proteomes" id="UP000002770">
    <property type="component" value="Unassembled WGS sequence"/>
</dbReference>
<reference evidence="2 3" key="1">
    <citation type="journal article" date="2011" name="BMC Genomics">
        <title>Insight into cross-talk between intra-amoebal pathogens.</title>
        <authorList>
            <person name="Gimenez G."/>
            <person name="Bertelli C."/>
            <person name="Moliner C."/>
            <person name="Robert C."/>
            <person name="Raoult D."/>
            <person name="Fournier P.E."/>
            <person name="Greub G."/>
        </authorList>
    </citation>
    <scope>NUCLEOTIDE SEQUENCE [LARGE SCALE GENOMIC DNA]</scope>
    <source>
        <strain evidence="2 3">LLAP12</strain>
    </source>
</reference>
<protein>
    <submittedName>
        <fullName evidence="2">Uncharacterized protein</fullName>
    </submittedName>
</protein>
<dbReference type="HOGENOM" id="CLU_1487268_0_0_6"/>
<accession>G9EKJ3</accession>
<sequence length="181" mass="20266">MKICAQAEHEKKSQLESIVLNGAYYVNPVVGIASSTALTLFSPHKVRHEWIIITTSSGSIFCIEFARSEQSRPEIVISHHQSEKSANDAGASGIGNGSYHTVREKRQTKDRTLEDVINHLHGLDQDYNVVFNNCQYLASELYSEFADIKIRDLMLDQQKRYNTPGFSRGIDNSVSVTCTLS</sequence>
<gene>
    <name evidence="2" type="ORF">LDG_5728</name>
</gene>